<dbReference type="Proteomes" id="UP000027222">
    <property type="component" value="Unassembled WGS sequence"/>
</dbReference>
<organism evidence="1 2">
    <name type="scientific">Galerina marginata (strain CBS 339.88)</name>
    <dbReference type="NCBI Taxonomy" id="685588"/>
    <lineage>
        <taxon>Eukaryota</taxon>
        <taxon>Fungi</taxon>
        <taxon>Dikarya</taxon>
        <taxon>Basidiomycota</taxon>
        <taxon>Agaricomycotina</taxon>
        <taxon>Agaricomycetes</taxon>
        <taxon>Agaricomycetidae</taxon>
        <taxon>Agaricales</taxon>
        <taxon>Agaricineae</taxon>
        <taxon>Strophariaceae</taxon>
        <taxon>Galerina</taxon>
    </lineage>
</organism>
<dbReference type="EMBL" id="KL142641">
    <property type="protein sequence ID" value="KDR64945.1"/>
    <property type="molecule type" value="Genomic_DNA"/>
</dbReference>
<evidence type="ECO:0000313" key="2">
    <source>
        <dbReference type="Proteomes" id="UP000027222"/>
    </source>
</evidence>
<reference evidence="2" key="1">
    <citation type="journal article" date="2014" name="Proc. Natl. Acad. Sci. U.S.A.">
        <title>Extensive sampling of basidiomycete genomes demonstrates inadequacy of the white-rot/brown-rot paradigm for wood decay fungi.</title>
        <authorList>
            <person name="Riley R."/>
            <person name="Salamov A.A."/>
            <person name="Brown D.W."/>
            <person name="Nagy L.G."/>
            <person name="Floudas D."/>
            <person name="Held B.W."/>
            <person name="Levasseur A."/>
            <person name="Lombard V."/>
            <person name="Morin E."/>
            <person name="Otillar R."/>
            <person name="Lindquist E.A."/>
            <person name="Sun H."/>
            <person name="LaButti K.M."/>
            <person name="Schmutz J."/>
            <person name="Jabbour D."/>
            <person name="Luo H."/>
            <person name="Baker S.E."/>
            <person name="Pisabarro A.G."/>
            <person name="Walton J.D."/>
            <person name="Blanchette R.A."/>
            <person name="Henrissat B."/>
            <person name="Martin F."/>
            <person name="Cullen D."/>
            <person name="Hibbett D.S."/>
            <person name="Grigoriev I.V."/>
        </authorList>
    </citation>
    <scope>NUCLEOTIDE SEQUENCE [LARGE SCALE GENOMIC DNA]</scope>
    <source>
        <strain evidence="2">CBS 339.88</strain>
    </source>
</reference>
<evidence type="ECO:0000313" key="1">
    <source>
        <dbReference type="EMBL" id="KDR64945.1"/>
    </source>
</evidence>
<keyword evidence="2" id="KW-1185">Reference proteome</keyword>
<gene>
    <name evidence="1" type="ORF">GALMADRAFT_260394</name>
</gene>
<name>A0A067S2C6_GALM3</name>
<feature type="non-terminal residue" evidence="1">
    <location>
        <position position="1"/>
    </location>
</feature>
<dbReference type="HOGENOM" id="CLU_2764722_0_0_1"/>
<proteinExistence type="predicted"/>
<accession>A0A067S2C6</accession>
<feature type="non-terminal residue" evidence="1">
    <location>
        <position position="71"/>
    </location>
</feature>
<sequence length="71" mass="8250">RLEVSRMRLRRLRCLSYQTNRITPPPARPPPLVPLSQVSTTSQLRQLLRTITFVALSIARVRQWQLVASRV</sequence>
<protein>
    <submittedName>
        <fullName evidence="1">Uncharacterized protein</fullName>
    </submittedName>
</protein>
<dbReference type="AlphaFoldDB" id="A0A067S2C6"/>